<dbReference type="AlphaFoldDB" id="A0A5B0ECJ3"/>
<keyword evidence="3" id="KW-0131">Cell cycle</keyword>
<dbReference type="RefSeq" id="WP_149619658.1">
    <property type="nucleotide sequence ID" value="NZ_VOBL01000009.1"/>
</dbReference>
<dbReference type="GO" id="GO:0032153">
    <property type="term" value="C:cell division site"/>
    <property type="evidence" value="ECO:0007669"/>
    <property type="project" value="TreeGrafter"/>
</dbReference>
<keyword evidence="3" id="KW-0132">Cell division</keyword>
<dbReference type="OrthoDB" id="9774491at2"/>
<dbReference type="Pfam" id="PF03969">
    <property type="entry name" value="AFG1_ATPase"/>
    <property type="match status" value="1"/>
</dbReference>
<dbReference type="GO" id="GO:0016887">
    <property type="term" value="F:ATP hydrolysis activity"/>
    <property type="evidence" value="ECO:0007669"/>
    <property type="project" value="InterPro"/>
</dbReference>
<proteinExistence type="predicted"/>
<sequence length="398" mass="44405">MPQQYSAVHAGAHHQAPDGFIDEVQQAVFAKASTDGIVLDPGQQDTVGLLSRNAMRYLSRATASPSGDHVYLWGPPGRGKTWILGAFFDALPTPKKRRFHFHDFFRQLHASAHKTTTEALALVEEPDARGSASRGRSDRVAARTSAIEQAIESMLGDVEILCFDEFHCNDPGDAMLLARMLKFIMERRILLITTSNYPPEELLADEYYHHLILPTIAAIREHMTVHELDGQKDYRTFDVATSARRGYNTGSFLIGAKPQTLQSIGLTEPLPHEAVRLKPTSHEIAARRAVPGQLWFDFSELCESLTAPLDYLELAKDYEHWIISDVPGSRSMTPFGLRRMANAIDVLYDHDIRLDLLVHADFSESLQHLPELDAARLTSRLNALQNNVTQTTTEGANA</sequence>
<dbReference type="GO" id="GO:0051301">
    <property type="term" value="P:cell division"/>
    <property type="evidence" value="ECO:0007669"/>
    <property type="project" value="UniProtKB-KW"/>
</dbReference>
<dbReference type="Proteomes" id="UP000323856">
    <property type="component" value="Unassembled WGS sequence"/>
</dbReference>
<evidence type="ECO:0000256" key="2">
    <source>
        <dbReference type="ARBA" id="ARBA00022840"/>
    </source>
</evidence>
<gene>
    <name evidence="3" type="ORF">FQ154_10470</name>
</gene>
<name>A0A5B0ECJ3_9MICC</name>
<organism evidence="3 4">
    <name type="scientific">Paeniglutamicibacter gangotriensis</name>
    <dbReference type="NCBI Taxonomy" id="254787"/>
    <lineage>
        <taxon>Bacteria</taxon>
        <taxon>Bacillati</taxon>
        <taxon>Actinomycetota</taxon>
        <taxon>Actinomycetes</taxon>
        <taxon>Micrococcales</taxon>
        <taxon>Micrococcaceae</taxon>
        <taxon>Paeniglutamicibacter</taxon>
    </lineage>
</organism>
<keyword evidence="1" id="KW-0547">Nucleotide-binding</keyword>
<dbReference type="InterPro" id="IPR005654">
    <property type="entry name" value="ATPase_AFG1-like"/>
</dbReference>
<dbReference type="InterPro" id="IPR027417">
    <property type="entry name" value="P-loop_NTPase"/>
</dbReference>
<protein>
    <submittedName>
        <fullName evidence="3">Cell division protein ZapE</fullName>
    </submittedName>
</protein>
<dbReference type="EMBL" id="VOBL01000009">
    <property type="protein sequence ID" value="KAA0976573.1"/>
    <property type="molecule type" value="Genomic_DNA"/>
</dbReference>
<dbReference type="GO" id="GO:0005737">
    <property type="term" value="C:cytoplasm"/>
    <property type="evidence" value="ECO:0007669"/>
    <property type="project" value="TreeGrafter"/>
</dbReference>
<dbReference type="PANTHER" id="PTHR12169:SF6">
    <property type="entry name" value="AFG1-LIKE ATPASE"/>
    <property type="match status" value="1"/>
</dbReference>
<evidence type="ECO:0000313" key="3">
    <source>
        <dbReference type="EMBL" id="KAA0976573.1"/>
    </source>
</evidence>
<evidence type="ECO:0000313" key="4">
    <source>
        <dbReference type="Proteomes" id="UP000323856"/>
    </source>
</evidence>
<keyword evidence="2" id="KW-0067">ATP-binding</keyword>
<dbReference type="NCBIfam" id="NF040713">
    <property type="entry name" value="ZapE"/>
    <property type="match status" value="1"/>
</dbReference>
<dbReference type="PANTHER" id="PTHR12169">
    <property type="entry name" value="ATPASE N2B"/>
    <property type="match status" value="1"/>
</dbReference>
<dbReference type="GO" id="GO:0005524">
    <property type="term" value="F:ATP binding"/>
    <property type="evidence" value="ECO:0007669"/>
    <property type="project" value="UniProtKB-KW"/>
</dbReference>
<dbReference type="Gene3D" id="3.40.50.300">
    <property type="entry name" value="P-loop containing nucleotide triphosphate hydrolases"/>
    <property type="match status" value="1"/>
</dbReference>
<reference evidence="3 4" key="1">
    <citation type="submission" date="2019-07" db="EMBL/GenBank/DDBJ databases">
        <title>Analysis of the biochemical properties, biological activity and biotechnological potential of siderophores and biosurfactants produced by Antarctic psychrotolerant bacteria.</title>
        <authorList>
            <person name="Styczynski M."/>
            <person name="Krucon T."/>
            <person name="Decewicz P."/>
            <person name="Dziewit L."/>
        </authorList>
    </citation>
    <scope>NUCLEOTIDE SEQUENCE [LARGE SCALE GENOMIC DNA]</scope>
    <source>
        <strain evidence="3 4">ANT_H27</strain>
    </source>
</reference>
<comment type="caution">
    <text evidence="3">The sequence shown here is derived from an EMBL/GenBank/DDBJ whole genome shotgun (WGS) entry which is preliminary data.</text>
</comment>
<evidence type="ECO:0000256" key="1">
    <source>
        <dbReference type="ARBA" id="ARBA00022741"/>
    </source>
</evidence>
<accession>A0A5B0ECJ3</accession>
<dbReference type="SUPFAM" id="SSF52540">
    <property type="entry name" value="P-loop containing nucleoside triphosphate hydrolases"/>
    <property type="match status" value="1"/>
</dbReference>